<dbReference type="InterPro" id="IPR010773">
    <property type="entry name" value="Mycophage_PG1_Gp7"/>
</dbReference>
<evidence type="ECO:0000313" key="3">
    <source>
        <dbReference type="Proteomes" id="UP001500363"/>
    </source>
</evidence>
<keyword evidence="1" id="KW-0472">Membrane</keyword>
<dbReference type="EMBL" id="BAAANC010000003">
    <property type="protein sequence ID" value="GAA1551624.1"/>
    <property type="molecule type" value="Genomic_DNA"/>
</dbReference>
<keyword evidence="3" id="KW-1185">Reference proteome</keyword>
<evidence type="ECO:0000256" key="1">
    <source>
        <dbReference type="SAM" id="Phobius"/>
    </source>
</evidence>
<evidence type="ECO:0000313" key="2">
    <source>
        <dbReference type="EMBL" id="GAA1551624.1"/>
    </source>
</evidence>
<feature type="transmembrane region" description="Helical" evidence="1">
    <location>
        <begin position="39"/>
        <end position="57"/>
    </location>
</feature>
<gene>
    <name evidence="2" type="ORF">GCM10009741_65140</name>
</gene>
<comment type="caution">
    <text evidence="2">The sequence shown here is derived from an EMBL/GenBank/DDBJ whole genome shotgun (WGS) entry which is preliminary data.</text>
</comment>
<keyword evidence="1" id="KW-0812">Transmembrane</keyword>
<proteinExistence type="predicted"/>
<dbReference type="Pfam" id="PF07098">
    <property type="entry name" value="DUF1360"/>
    <property type="match status" value="1"/>
</dbReference>
<keyword evidence="1" id="KW-1133">Transmembrane helix</keyword>
<dbReference type="RefSeq" id="WP_344181096.1">
    <property type="nucleotide sequence ID" value="NZ_BAAANC010000003.1"/>
</dbReference>
<dbReference type="Proteomes" id="UP001500363">
    <property type="component" value="Unassembled WGS sequence"/>
</dbReference>
<organism evidence="2 3">
    <name type="scientific">Kribbella lupini</name>
    <dbReference type="NCBI Taxonomy" id="291602"/>
    <lineage>
        <taxon>Bacteria</taxon>
        <taxon>Bacillati</taxon>
        <taxon>Actinomycetota</taxon>
        <taxon>Actinomycetes</taxon>
        <taxon>Propionibacteriales</taxon>
        <taxon>Kribbellaceae</taxon>
        <taxon>Kribbella</taxon>
    </lineage>
</organism>
<reference evidence="2 3" key="1">
    <citation type="journal article" date="2019" name="Int. J. Syst. Evol. Microbiol.">
        <title>The Global Catalogue of Microorganisms (GCM) 10K type strain sequencing project: providing services to taxonomists for standard genome sequencing and annotation.</title>
        <authorList>
            <consortium name="The Broad Institute Genomics Platform"/>
            <consortium name="The Broad Institute Genome Sequencing Center for Infectious Disease"/>
            <person name="Wu L."/>
            <person name="Ma J."/>
        </authorList>
    </citation>
    <scope>NUCLEOTIDE SEQUENCE [LARGE SCALE GENOMIC DNA]</scope>
    <source>
        <strain evidence="2 3">JCM 14303</strain>
    </source>
</reference>
<protein>
    <submittedName>
        <fullName evidence="2">DUF1360 domain-containing protein</fullName>
    </submittedName>
</protein>
<sequence>MTAETGTAGQADQTWGRRLATAARRQSQAYGPERSLRGYLGAIAAFAAYSVALAATARATGRRLPGRIEPLDLVVGAAATFRFSKLVSRNSVTSPLRAPFTQYAAPGGPAETLEEARGSGARRVIGELITCPFCVSVWAAATYTAGLALCPKATRLGATGLTVLAGADLLQLSSTILTDAATRERD</sequence>
<name>A0ABN2C558_9ACTN</name>
<accession>A0ABN2C558</accession>